<evidence type="ECO:0000256" key="1">
    <source>
        <dbReference type="SAM" id="MobiDB-lite"/>
    </source>
</evidence>
<proteinExistence type="predicted"/>
<evidence type="ECO:0000313" key="3">
    <source>
        <dbReference type="Proteomes" id="UP000005661"/>
    </source>
</evidence>
<name>G8IBC7_9CAUD</name>
<accession>G8IBC7</accession>
<dbReference type="EMBL" id="JN699016">
    <property type="protein sequence ID" value="AER50025.1"/>
    <property type="molecule type" value="Genomic_DNA"/>
</dbReference>
<feature type="region of interest" description="Disordered" evidence="1">
    <location>
        <begin position="1"/>
        <end position="29"/>
    </location>
</feature>
<evidence type="ECO:0000313" key="2">
    <source>
        <dbReference type="EMBL" id="AER50025.1"/>
    </source>
</evidence>
<gene>
    <name evidence="2" type="primary">89</name>
    <name evidence="2" type="ORF">KUGEL_89</name>
</gene>
<dbReference type="Proteomes" id="UP000005661">
    <property type="component" value="Segment"/>
</dbReference>
<dbReference type="RefSeq" id="YP_009013544.1">
    <property type="nucleotide sequence ID" value="NC_023702.1"/>
</dbReference>
<sequence length="29" mass="3223">MTRNGIGVGNPSRNSSTNPLTRNRRMPHT</sequence>
<keyword evidence="3" id="KW-1185">Reference proteome</keyword>
<organism evidence="2 3">
    <name type="scientific">Mycobacterium phage Kugel</name>
    <dbReference type="NCBI Taxonomy" id="2923003"/>
    <lineage>
        <taxon>Viruses</taxon>
        <taxon>Duplodnaviria</taxon>
        <taxon>Heunggongvirae</taxon>
        <taxon>Uroviricota</taxon>
        <taxon>Caudoviricetes</taxon>
        <taxon>Fromanvirus</taxon>
        <taxon>Fromanvirus kugel</taxon>
    </lineage>
</organism>
<reference evidence="2 3" key="1">
    <citation type="journal article" date="2012" name="J. Virol.">
        <title>Complete Genome Sequences of 138 Mycobacteriophages.</title>
        <authorList>
            <consortium name="the Science Education Alliance Phage Hunters Advancing Genomics and Evolutionary Science Program"/>
            <consortium name="the KwaZulu-Natal Research Institute for Tuberculosis and HIV Mycobacterial Genetics Course Students"/>
            <consortium name="the Phage Hunters Integrating Research and Education Program"/>
            <person name="Hatfull G.F."/>
        </authorList>
    </citation>
    <scope>NUCLEOTIDE SEQUENCE [LARGE SCALE GENOMIC DNA]</scope>
</reference>
<dbReference type="KEGG" id="vg:18561225"/>
<dbReference type="GeneID" id="18561225"/>
<feature type="compositionally biased region" description="Polar residues" evidence="1">
    <location>
        <begin position="11"/>
        <end position="21"/>
    </location>
</feature>
<protein>
    <submittedName>
        <fullName evidence="2">Uncharacterized protein</fullName>
    </submittedName>
</protein>